<sequence>MQEIPLPGGDVTEGVVRVGDTVRCPVGDHSPLVHEVLRHLERVEFDGAPRFWASTSGGARS</sequence>
<name>A0A967B449_9MICO</name>
<protein>
    <submittedName>
        <fullName evidence="1">Uncharacterized protein</fullName>
    </submittedName>
</protein>
<dbReference type="EMBL" id="JAAOIV010000013">
    <property type="protein sequence ID" value="NHN57193.1"/>
    <property type="molecule type" value="Genomic_DNA"/>
</dbReference>
<proteinExistence type="predicted"/>
<gene>
    <name evidence="1" type="ORF">G9U51_15585</name>
</gene>
<comment type="caution">
    <text evidence="1">The sequence shown here is derived from an EMBL/GenBank/DDBJ whole genome shotgun (WGS) entry which is preliminary data.</text>
</comment>
<reference evidence="1" key="1">
    <citation type="submission" date="2020-03" db="EMBL/GenBank/DDBJ databases">
        <title>Draft sequencing of Calidifontibacter sp. DB0510.</title>
        <authorList>
            <person name="Kim D.-U."/>
        </authorList>
    </citation>
    <scope>NUCLEOTIDE SEQUENCE</scope>
    <source>
        <strain evidence="1">DB0510</strain>
    </source>
</reference>
<accession>A0A967B449</accession>
<dbReference type="Proteomes" id="UP000744769">
    <property type="component" value="Unassembled WGS sequence"/>
</dbReference>
<keyword evidence="2" id="KW-1185">Reference proteome</keyword>
<evidence type="ECO:0000313" key="1">
    <source>
        <dbReference type="EMBL" id="NHN57193.1"/>
    </source>
</evidence>
<dbReference type="AlphaFoldDB" id="A0A967B449"/>
<evidence type="ECO:0000313" key="2">
    <source>
        <dbReference type="Proteomes" id="UP000744769"/>
    </source>
</evidence>
<dbReference type="RefSeq" id="WP_166198234.1">
    <property type="nucleotide sequence ID" value="NZ_JAAOIV010000013.1"/>
</dbReference>
<organism evidence="1 2">
    <name type="scientific">Metallococcus carri</name>
    <dbReference type="NCBI Taxonomy" id="1656884"/>
    <lineage>
        <taxon>Bacteria</taxon>
        <taxon>Bacillati</taxon>
        <taxon>Actinomycetota</taxon>
        <taxon>Actinomycetes</taxon>
        <taxon>Micrococcales</taxon>
        <taxon>Dermacoccaceae</taxon>
        <taxon>Metallococcus</taxon>
    </lineage>
</organism>